<dbReference type="CDD" id="cd06222">
    <property type="entry name" value="RNase_H_like"/>
    <property type="match status" value="1"/>
</dbReference>
<dbReference type="OrthoDB" id="1211021at2759"/>
<dbReference type="Proteomes" id="UP000235220">
    <property type="component" value="Chromosome 6"/>
</dbReference>
<dbReference type="GO" id="GO:0004523">
    <property type="term" value="F:RNA-DNA hybrid ribonuclease activity"/>
    <property type="evidence" value="ECO:0007669"/>
    <property type="project" value="InterPro"/>
</dbReference>
<dbReference type="GO" id="GO:0003676">
    <property type="term" value="F:nucleic acid binding"/>
    <property type="evidence" value="ECO:0007669"/>
    <property type="project" value="InterPro"/>
</dbReference>
<dbReference type="InterPro" id="IPR036397">
    <property type="entry name" value="RNaseH_sf"/>
</dbReference>
<evidence type="ECO:0000313" key="1">
    <source>
        <dbReference type="Proteomes" id="UP000235220"/>
    </source>
</evidence>
<accession>A0A2I4FJP9</accession>
<gene>
    <name evidence="2" type="primary">LOC108999435</name>
</gene>
<dbReference type="PANTHER" id="PTHR47723:SF19">
    <property type="entry name" value="POLYNUCLEOTIDYL TRANSFERASE, RIBONUCLEASE H-LIKE SUPERFAMILY PROTEIN"/>
    <property type="match status" value="1"/>
</dbReference>
<dbReference type="AlphaFoldDB" id="A0A2I4FJP9"/>
<dbReference type="SUPFAM" id="SSF53098">
    <property type="entry name" value="Ribonuclease H-like"/>
    <property type="match status" value="1"/>
</dbReference>
<protein>
    <submittedName>
        <fullName evidence="2">Uncharacterized protein LOC108999435</fullName>
    </submittedName>
</protein>
<name>A0A2I4FJP9_JUGRE</name>
<dbReference type="Gene3D" id="3.30.420.10">
    <property type="entry name" value="Ribonuclease H-like superfamily/Ribonuclease H"/>
    <property type="match status" value="1"/>
</dbReference>
<sequence length="297" mass="33703">MWKVKLDCLPVDDRVRRLGILLVSKCDCWILGHEESIDHILNSGDIAHKVWEMAAVAVGIPNVTVNSWWARVSLWFSCTKRSSQKGCLIGLLPSIITWKLWGRWCKARMEKKYMMVSEVWFAVRCWCQWFSALISSVSSCLEGDKIILRSLDIPVQPVKHKKFLVITWCKPPSGWVKLNVDGSSRDNPSQCGGGGVIRNSGGEMLLAFLANFGHSTNNEAELRALIFWVAACKAGGYSFVEIESDSQVAVNWLKFGVCIMWYLCDFWEEFLSELQGLNFSIRHQFREGNKAADFLAQ</sequence>
<dbReference type="InterPro" id="IPR012337">
    <property type="entry name" value="RNaseH-like_sf"/>
</dbReference>
<dbReference type="PROSITE" id="PS50879">
    <property type="entry name" value="RNASE_H_1"/>
    <property type="match status" value="1"/>
</dbReference>
<dbReference type="KEGG" id="jre:108999435"/>
<dbReference type="GeneID" id="108999435"/>
<proteinExistence type="predicted"/>
<dbReference type="RefSeq" id="XP_018831868.1">
    <property type="nucleotide sequence ID" value="XM_018976323.1"/>
</dbReference>
<reference evidence="2" key="1">
    <citation type="submission" date="2025-08" db="UniProtKB">
        <authorList>
            <consortium name="RefSeq"/>
        </authorList>
    </citation>
    <scope>IDENTIFICATION</scope>
    <source>
        <tissue evidence="2">Leaves</tissue>
    </source>
</reference>
<dbReference type="InterPro" id="IPR002156">
    <property type="entry name" value="RNaseH_domain"/>
</dbReference>
<dbReference type="Gramene" id="Jr06_12290_p1">
    <property type="protein sequence ID" value="cds.Jr06_12290_p1"/>
    <property type="gene ID" value="Jr06_12290"/>
</dbReference>
<organism evidence="1 2">
    <name type="scientific">Juglans regia</name>
    <name type="common">English walnut</name>
    <dbReference type="NCBI Taxonomy" id="51240"/>
    <lineage>
        <taxon>Eukaryota</taxon>
        <taxon>Viridiplantae</taxon>
        <taxon>Streptophyta</taxon>
        <taxon>Embryophyta</taxon>
        <taxon>Tracheophyta</taxon>
        <taxon>Spermatophyta</taxon>
        <taxon>Magnoliopsida</taxon>
        <taxon>eudicotyledons</taxon>
        <taxon>Gunneridae</taxon>
        <taxon>Pentapetalae</taxon>
        <taxon>rosids</taxon>
        <taxon>fabids</taxon>
        <taxon>Fagales</taxon>
        <taxon>Juglandaceae</taxon>
        <taxon>Juglans</taxon>
    </lineage>
</organism>
<dbReference type="InterPro" id="IPR044730">
    <property type="entry name" value="RNase_H-like_dom_plant"/>
</dbReference>
<keyword evidence="1" id="KW-1185">Reference proteome</keyword>
<evidence type="ECO:0000313" key="2">
    <source>
        <dbReference type="RefSeq" id="XP_018831868.1"/>
    </source>
</evidence>
<dbReference type="PANTHER" id="PTHR47723">
    <property type="entry name" value="OS05G0353850 PROTEIN"/>
    <property type="match status" value="1"/>
</dbReference>
<dbReference type="Pfam" id="PF13456">
    <property type="entry name" value="RVT_3"/>
    <property type="match status" value="1"/>
</dbReference>
<dbReference type="InterPro" id="IPR053151">
    <property type="entry name" value="RNase_H-like"/>
</dbReference>